<feature type="domain" description="SH3b" evidence="2">
    <location>
        <begin position="600"/>
        <end position="667"/>
    </location>
</feature>
<dbReference type="Proteomes" id="UP000254924">
    <property type="component" value="Unassembled WGS sequence"/>
</dbReference>
<evidence type="ECO:0000313" key="3">
    <source>
        <dbReference type="EMBL" id="SUN63279.1"/>
    </source>
</evidence>
<dbReference type="OrthoDB" id="2210401at2"/>
<reference evidence="3 4" key="1">
    <citation type="submission" date="2018-06" db="EMBL/GenBank/DDBJ databases">
        <authorList>
            <consortium name="Pathogen Informatics"/>
            <person name="Doyle S."/>
        </authorList>
    </citation>
    <scope>NUCLEOTIDE SEQUENCE [LARGE SCALE GENOMIC DNA]</scope>
    <source>
        <strain evidence="3 4">NCTC12224</strain>
    </source>
</reference>
<evidence type="ECO:0000256" key="1">
    <source>
        <dbReference type="SAM" id="MobiDB-lite"/>
    </source>
</evidence>
<dbReference type="EMBL" id="UHFN01000007">
    <property type="protein sequence ID" value="SUN63279.1"/>
    <property type="molecule type" value="Genomic_DNA"/>
</dbReference>
<keyword evidence="3" id="KW-0449">Lipoprotein</keyword>
<dbReference type="Pfam" id="PF08460">
    <property type="entry name" value="SH3_5"/>
    <property type="match status" value="1"/>
</dbReference>
<protein>
    <submittedName>
        <fullName evidence="3">Lipoprotein</fullName>
    </submittedName>
</protein>
<organism evidence="3 4">
    <name type="scientific">Streptococcus hyointestinalis</name>
    <dbReference type="NCBI Taxonomy" id="1337"/>
    <lineage>
        <taxon>Bacteria</taxon>
        <taxon>Bacillati</taxon>
        <taxon>Bacillota</taxon>
        <taxon>Bacilli</taxon>
        <taxon>Lactobacillales</taxon>
        <taxon>Streptococcaceae</taxon>
        <taxon>Streptococcus</taxon>
    </lineage>
</organism>
<feature type="region of interest" description="Disordered" evidence="1">
    <location>
        <begin position="148"/>
        <end position="205"/>
    </location>
</feature>
<keyword evidence="4" id="KW-1185">Reference proteome</keyword>
<proteinExistence type="predicted"/>
<evidence type="ECO:0000313" key="4">
    <source>
        <dbReference type="Proteomes" id="UP000254924"/>
    </source>
</evidence>
<gene>
    <name evidence="3" type="ORF">NCTC12224_02357</name>
</gene>
<dbReference type="Gene3D" id="2.30.30.40">
    <property type="entry name" value="SH3 Domains"/>
    <property type="match status" value="1"/>
</dbReference>
<evidence type="ECO:0000259" key="2">
    <source>
        <dbReference type="SMART" id="SM00287"/>
    </source>
</evidence>
<dbReference type="InterPro" id="IPR003646">
    <property type="entry name" value="SH3-like_bac-type"/>
</dbReference>
<sequence>MMEKLKSLHSKKFYVVLIVVFLAFLAIGKYTQTNALTSSSVVYATTVKDKKTGKQIHYQVQRVGKNRYKITNANTGQTYTGRIQTEADKSISMALPNGNGIFNLKNKGTFVPDAQLTLKDSKNLEQVSSKTIPAANASFNQAKTAVKSSTSSTSKSSPSSQSSSTSSTISKTTETTSESSTETKTEISSTNTSSTKTSSTTFSSTKSSQSEVDLIASLDQATIKKLTADFSKWLYESSYGKDAVVVKGRPNEPVHTANSSNGDVASYSVETADGKMLATVSGLDESQDLSTAKISSYTVDDKHNATKEEFVSSLSSSKIAVLGIVPTSTKASDLINGNAVRVYHLKDNSTHYYEEFSDEAEAVKTAVKKEAGDSSDDAWSKESHYGYDYYYDKLVDTSKPSYEFILANNGKVYMAENYKPAAKSYKEAPKDIQQKYTELIQKYTEQDSKTESTATSESSIFPEEALGTWYGSSKQTDSIQMTIEKDGTVKTISNFKADWGGTVESKATVRKVEKVRDSIYRFVDYTGEHSAINPGVTGIGGAGFKTADGFKLENGTYKYVYWTVAEDEEFDFTEEPKDFDVTLSKDKGAGSSQSSDLKTKGTVRVVVSDLKVREAPSTSSKAVASYNNGDTIDYDDVQTNEGYVWVSYIAPQSKQRRYVAIKEENEATFAENINN</sequence>
<name>A0A380KF91_9STRE</name>
<accession>A0A380KF91</accession>
<dbReference type="SMART" id="SM00287">
    <property type="entry name" value="SH3b"/>
    <property type="match status" value="1"/>
</dbReference>
<dbReference type="AlphaFoldDB" id="A0A380KF91"/>